<comment type="subcellular location">
    <subcellularLocation>
        <location evidence="1">Membrane</location>
        <topology evidence="1">Multi-pass membrane protein</topology>
    </subcellularLocation>
</comment>
<accession>A0A7W7T2Z3</accession>
<reference evidence="6 7" key="1">
    <citation type="submission" date="2020-08" db="EMBL/GenBank/DDBJ databases">
        <title>Sequencing the genomes of 1000 actinobacteria strains.</title>
        <authorList>
            <person name="Klenk H.-P."/>
        </authorList>
    </citation>
    <scope>NUCLEOTIDE SEQUENCE [LARGE SCALE GENOMIC DNA]</scope>
    <source>
        <strain evidence="6 7">DSM 45084</strain>
    </source>
</reference>
<keyword evidence="7" id="KW-1185">Reference proteome</keyword>
<evidence type="ECO:0000313" key="7">
    <source>
        <dbReference type="Proteomes" id="UP000542674"/>
    </source>
</evidence>
<comment type="caution">
    <text evidence="6">The sequence shown here is derived from an EMBL/GenBank/DDBJ whole genome shotgun (WGS) entry which is preliminary data.</text>
</comment>
<keyword evidence="4 5" id="KW-0472">Membrane</keyword>
<dbReference type="GO" id="GO:0016020">
    <property type="term" value="C:membrane"/>
    <property type="evidence" value="ECO:0007669"/>
    <property type="project" value="UniProtKB-SubCell"/>
</dbReference>
<evidence type="ECO:0000256" key="3">
    <source>
        <dbReference type="ARBA" id="ARBA00022989"/>
    </source>
</evidence>
<evidence type="ECO:0000256" key="5">
    <source>
        <dbReference type="SAM" id="Phobius"/>
    </source>
</evidence>
<dbReference type="AlphaFoldDB" id="A0A7W7T2Z3"/>
<dbReference type="InterPro" id="IPR032808">
    <property type="entry name" value="DoxX"/>
</dbReference>
<keyword evidence="3 5" id="KW-1133">Transmembrane helix</keyword>
<evidence type="ECO:0000256" key="4">
    <source>
        <dbReference type="ARBA" id="ARBA00023136"/>
    </source>
</evidence>
<dbReference type="RefSeq" id="WP_184668766.1">
    <property type="nucleotide sequence ID" value="NZ_BAABAI010000045.1"/>
</dbReference>
<dbReference type="EMBL" id="JACHJS010000001">
    <property type="protein sequence ID" value="MBB4965291.1"/>
    <property type="molecule type" value="Genomic_DNA"/>
</dbReference>
<evidence type="ECO:0000256" key="2">
    <source>
        <dbReference type="ARBA" id="ARBA00022692"/>
    </source>
</evidence>
<evidence type="ECO:0000256" key="1">
    <source>
        <dbReference type="ARBA" id="ARBA00004141"/>
    </source>
</evidence>
<keyword evidence="2 5" id="KW-0812">Transmembrane</keyword>
<feature type="transmembrane region" description="Helical" evidence="5">
    <location>
        <begin position="88"/>
        <end position="110"/>
    </location>
</feature>
<proteinExistence type="predicted"/>
<evidence type="ECO:0000313" key="6">
    <source>
        <dbReference type="EMBL" id="MBB4965291.1"/>
    </source>
</evidence>
<gene>
    <name evidence="6" type="ORF">F4559_002650</name>
</gene>
<dbReference type="Proteomes" id="UP000542674">
    <property type="component" value="Unassembled WGS sequence"/>
</dbReference>
<feature type="transmembrane region" description="Helical" evidence="5">
    <location>
        <begin position="63"/>
        <end position="81"/>
    </location>
</feature>
<feature type="transmembrane region" description="Helical" evidence="5">
    <location>
        <begin position="21"/>
        <end position="43"/>
    </location>
</feature>
<organism evidence="6 7">
    <name type="scientific">Saccharothrix violaceirubra</name>
    <dbReference type="NCBI Taxonomy" id="413306"/>
    <lineage>
        <taxon>Bacteria</taxon>
        <taxon>Bacillati</taxon>
        <taxon>Actinomycetota</taxon>
        <taxon>Actinomycetes</taxon>
        <taxon>Pseudonocardiales</taxon>
        <taxon>Pseudonocardiaceae</taxon>
        <taxon>Saccharothrix</taxon>
    </lineage>
</organism>
<name>A0A7W7T2Z3_9PSEU</name>
<sequence>MTNTPGHVGVLDRAETLLARLALPCLRLSLGLVYLWFGVLKVVGRSPVADLVQATLPWVHGDWLLPALGWVEIVLGIALVVGRPRRLAPAAAAAHLVGTFLVFVEAPALAMSDGNVLLLTTTGEFVLKNVVLVCAALAVVGWGRTARH</sequence>
<feature type="transmembrane region" description="Helical" evidence="5">
    <location>
        <begin position="125"/>
        <end position="143"/>
    </location>
</feature>
<dbReference type="Pfam" id="PF07681">
    <property type="entry name" value="DoxX"/>
    <property type="match status" value="1"/>
</dbReference>
<protein>
    <submittedName>
        <fullName evidence="6">Putative membrane protein YphA (DoxX/SURF4 family)</fullName>
    </submittedName>
</protein>